<feature type="domain" description="2Fe-2S ferredoxin-type" evidence="8">
    <location>
        <begin position="161"/>
        <end position="210"/>
    </location>
</feature>
<dbReference type="InterPro" id="IPR001055">
    <property type="entry name" value="Adrenodoxin-like"/>
</dbReference>
<dbReference type="PANTHER" id="PTHR23426">
    <property type="entry name" value="FERREDOXIN/ADRENODOXIN"/>
    <property type="match status" value="1"/>
</dbReference>
<evidence type="ECO:0000256" key="5">
    <source>
        <dbReference type="ARBA" id="ARBA00023014"/>
    </source>
</evidence>
<evidence type="ECO:0000256" key="2">
    <source>
        <dbReference type="ARBA" id="ARBA00022714"/>
    </source>
</evidence>
<dbReference type="GO" id="GO:0046872">
    <property type="term" value="F:metal ion binding"/>
    <property type="evidence" value="ECO:0007669"/>
    <property type="project" value="UniProtKB-KW"/>
</dbReference>
<keyword evidence="5" id="KW-0411">Iron-sulfur</keyword>
<evidence type="ECO:0000256" key="3">
    <source>
        <dbReference type="ARBA" id="ARBA00022723"/>
    </source>
</evidence>
<protein>
    <recommendedName>
        <fullName evidence="8">2Fe-2S ferredoxin-type domain-containing protein</fullName>
    </recommendedName>
</protein>
<dbReference type="Gene3D" id="3.10.20.30">
    <property type="match status" value="1"/>
</dbReference>
<dbReference type="OrthoDB" id="5987010at2759"/>
<dbReference type="Proteomes" id="UP000036987">
    <property type="component" value="Unassembled WGS sequence"/>
</dbReference>
<dbReference type="GO" id="GO:0140647">
    <property type="term" value="P:P450-containing electron transport chain"/>
    <property type="evidence" value="ECO:0007669"/>
    <property type="project" value="InterPro"/>
</dbReference>
<evidence type="ECO:0000259" key="8">
    <source>
        <dbReference type="Pfam" id="PF00111"/>
    </source>
</evidence>
<comment type="similarity">
    <text evidence="1">Belongs to the adrenodoxin/putidaredoxin family.</text>
</comment>
<reference evidence="10" key="1">
    <citation type="journal article" date="2016" name="Nature">
        <title>The genome of the seagrass Zostera marina reveals angiosperm adaptation to the sea.</title>
        <authorList>
            <person name="Olsen J.L."/>
            <person name="Rouze P."/>
            <person name="Verhelst B."/>
            <person name="Lin Y.-C."/>
            <person name="Bayer T."/>
            <person name="Collen J."/>
            <person name="Dattolo E."/>
            <person name="De Paoli E."/>
            <person name="Dittami S."/>
            <person name="Maumus F."/>
            <person name="Michel G."/>
            <person name="Kersting A."/>
            <person name="Lauritano C."/>
            <person name="Lohaus R."/>
            <person name="Toepel M."/>
            <person name="Tonon T."/>
            <person name="Vanneste K."/>
            <person name="Amirebrahimi M."/>
            <person name="Brakel J."/>
            <person name="Bostroem C."/>
            <person name="Chovatia M."/>
            <person name="Grimwood J."/>
            <person name="Jenkins J.W."/>
            <person name="Jueterbock A."/>
            <person name="Mraz A."/>
            <person name="Stam W.T."/>
            <person name="Tice H."/>
            <person name="Bornberg-Bauer E."/>
            <person name="Green P.J."/>
            <person name="Pearson G.A."/>
            <person name="Procaccini G."/>
            <person name="Duarte C.M."/>
            <person name="Schmutz J."/>
            <person name="Reusch T.B.H."/>
            <person name="Van de Peer Y."/>
        </authorList>
    </citation>
    <scope>NUCLEOTIDE SEQUENCE [LARGE SCALE GENOMIC DNA]</scope>
    <source>
        <strain evidence="10">cv. Finnish</strain>
    </source>
</reference>
<dbReference type="InterPro" id="IPR001041">
    <property type="entry name" value="2Fe-2S_ferredoxin-type"/>
</dbReference>
<dbReference type="GO" id="GO:0005739">
    <property type="term" value="C:mitochondrion"/>
    <property type="evidence" value="ECO:0000318"/>
    <property type="project" value="GO_Central"/>
</dbReference>
<keyword evidence="4" id="KW-0408">Iron</keyword>
<dbReference type="PANTHER" id="PTHR23426:SF65">
    <property type="entry name" value="FERREDOXIN-2, MITOCHONDRIAL"/>
    <property type="match status" value="1"/>
</dbReference>
<sequence>MKFKFNLILGIYLQLTLLIFNYLISPWSVEYWNVRGWTTAAKQKPSTSTKYQTKAPTMASAISSTASPISLFRQLKQKPVELHTSSSLPITGRKTRGRRRYLHLCLASSSKPIIELEFLSPKPEEDGTYRKQSAVEGSGEKLLRDIMGDNKIELYGSYGKVMNCGGGGSCGTCIVQIIDGQDLLNERTDTEKRYLKKKPDSWRLACQTIVGNKENSGQVLVQRLPQWKK</sequence>
<dbReference type="EMBL" id="LFYR01001898">
    <property type="protein sequence ID" value="KMZ58774.1"/>
    <property type="molecule type" value="Genomic_DNA"/>
</dbReference>
<dbReference type="AlphaFoldDB" id="A0A0K9NPS0"/>
<keyword evidence="10" id="KW-1185">Reference proteome</keyword>
<comment type="cofactor">
    <cofactor evidence="6">
        <name>[2Fe-2S] cluster</name>
        <dbReference type="ChEBI" id="CHEBI:190135"/>
    </cofactor>
</comment>
<dbReference type="SUPFAM" id="SSF54292">
    <property type="entry name" value="2Fe-2S ferredoxin-like"/>
    <property type="match status" value="1"/>
</dbReference>
<evidence type="ECO:0000256" key="1">
    <source>
        <dbReference type="ARBA" id="ARBA00010914"/>
    </source>
</evidence>
<dbReference type="InterPro" id="IPR036010">
    <property type="entry name" value="2Fe-2S_ferredoxin-like_sf"/>
</dbReference>
<dbReference type="GO" id="GO:0009055">
    <property type="term" value="F:electron transfer activity"/>
    <property type="evidence" value="ECO:0000318"/>
    <property type="project" value="GO_Central"/>
</dbReference>
<evidence type="ECO:0000256" key="4">
    <source>
        <dbReference type="ARBA" id="ARBA00023004"/>
    </source>
</evidence>
<keyword evidence="7" id="KW-0472">Membrane</keyword>
<comment type="caution">
    <text evidence="9">The sequence shown here is derived from an EMBL/GenBank/DDBJ whole genome shotgun (WGS) entry which is preliminary data.</text>
</comment>
<evidence type="ECO:0000256" key="6">
    <source>
        <dbReference type="ARBA" id="ARBA00034078"/>
    </source>
</evidence>
<dbReference type="STRING" id="29655.A0A0K9NPS0"/>
<evidence type="ECO:0000313" key="10">
    <source>
        <dbReference type="Proteomes" id="UP000036987"/>
    </source>
</evidence>
<feature type="transmembrane region" description="Helical" evidence="7">
    <location>
        <begin position="7"/>
        <end position="24"/>
    </location>
</feature>
<keyword evidence="3" id="KW-0479">Metal-binding</keyword>
<dbReference type="GO" id="GO:0051537">
    <property type="term" value="F:2 iron, 2 sulfur cluster binding"/>
    <property type="evidence" value="ECO:0007669"/>
    <property type="project" value="UniProtKB-KW"/>
</dbReference>
<name>A0A0K9NPS0_ZOSMR</name>
<evidence type="ECO:0000256" key="7">
    <source>
        <dbReference type="SAM" id="Phobius"/>
    </source>
</evidence>
<gene>
    <name evidence="9" type="ORF">ZOSMA_74G01180</name>
</gene>
<proteinExistence type="inferred from homology"/>
<dbReference type="GO" id="GO:0022900">
    <property type="term" value="P:electron transport chain"/>
    <property type="evidence" value="ECO:0000318"/>
    <property type="project" value="GO_Central"/>
</dbReference>
<keyword evidence="7" id="KW-0812">Transmembrane</keyword>
<organism evidence="9 10">
    <name type="scientific">Zostera marina</name>
    <name type="common">Eelgrass</name>
    <dbReference type="NCBI Taxonomy" id="29655"/>
    <lineage>
        <taxon>Eukaryota</taxon>
        <taxon>Viridiplantae</taxon>
        <taxon>Streptophyta</taxon>
        <taxon>Embryophyta</taxon>
        <taxon>Tracheophyta</taxon>
        <taxon>Spermatophyta</taxon>
        <taxon>Magnoliopsida</taxon>
        <taxon>Liliopsida</taxon>
        <taxon>Zosteraceae</taxon>
        <taxon>Zostera</taxon>
    </lineage>
</organism>
<keyword evidence="7" id="KW-1133">Transmembrane helix</keyword>
<keyword evidence="2" id="KW-0001">2Fe-2S</keyword>
<dbReference type="Pfam" id="PF00111">
    <property type="entry name" value="Fer2"/>
    <property type="match status" value="1"/>
</dbReference>
<evidence type="ECO:0000313" key="9">
    <source>
        <dbReference type="EMBL" id="KMZ58774.1"/>
    </source>
</evidence>
<dbReference type="InterPro" id="IPR012675">
    <property type="entry name" value="Beta-grasp_dom_sf"/>
</dbReference>
<accession>A0A0K9NPS0</accession>